<reference evidence="1" key="1">
    <citation type="submission" date="2023-10" db="EMBL/GenBank/DDBJ databases">
        <title>Chromosome-level genome of the transformable northern wattle, Acacia crassicarpa.</title>
        <authorList>
            <person name="Massaro I."/>
            <person name="Sinha N.R."/>
            <person name="Poethig S."/>
            <person name="Leichty A.R."/>
        </authorList>
    </citation>
    <scope>NUCLEOTIDE SEQUENCE</scope>
    <source>
        <strain evidence="1">Acra3RX</strain>
        <tissue evidence="1">Leaf</tissue>
    </source>
</reference>
<dbReference type="EMBL" id="JAWXYG010000008">
    <property type="protein sequence ID" value="KAK4265430.1"/>
    <property type="molecule type" value="Genomic_DNA"/>
</dbReference>
<evidence type="ECO:0000313" key="2">
    <source>
        <dbReference type="Proteomes" id="UP001293593"/>
    </source>
</evidence>
<dbReference type="AlphaFoldDB" id="A0AAE1K6P7"/>
<gene>
    <name evidence="1" type="ORF">QN277_026485</name>
</gene>
<proteinExistence type="predicted"/>
<sequence length="100" mass="11280">MADSEGWDKSGFGISFEHKACSSYDWKIIPRDHVEFSNFLQGSSAFFWAPSVGSQLAFAERAVDNDYKYFVYLKLNCSDVPSLSALIIAFRNVLLSIKVQ</sequence>
<keyword evidence="2" id="KW-1185">Reference proteome</keyword>
<dbReference type="Proteomes" id="UP001293593">
    <property type="component" value="Unassembled WGS sequence"/>
</dbReference>
<accession>A0AAE1K6P7</accession>
<protein>
    <submittedName>
        <fullName evidence="1">Uncharacterized protein</fullName>
    </submittedName>
</protein>
<evidence type="ECO:0000313" key="1">
    <source>
        <dbReference type="EMBL" id="KAK4265430.1"/>
    </source>
</evidence>
<name>A0AAE1K6P7_9FABA</name>
<comment type="caution">
    <text evidence="1">The sequence shown here is derived from an EMBL/GenBank/DDBJ whole genome shotgun (WGS) entry which is preliminary data.</text>
</comment>
<organism evidence="1 2">
    <name type="scientific">Acacia crassicarpa</name>
    <name type="common">northern wattle</name>
    <dbReference type="NCBI Taxonomy" id="499986"/>
    <lineage>
        <taxon>Eukaryota</taxon>
        <taxon>Viridiplantae</taxon>
        <taxon>Streptophyta</taxon>
        <taxon>Embryophyta</taxon>
        <taxon>Tracheophyta</taxon>
        <taxon>Spermatophyta</taxon>
        <taxon>Magnoliopsida</taxon>
        <taxon>eudicotyledons</taxon>
        <taxon>Gunneridae</taxon>
        <taxon>Pentapetalae</taxon>
        <taxon>rosids</taxon>
        <taxon>fabids</taxon>
        <taxon>Fabales</taxon>
        <taxon>Fabaceae</taxon>
        <taxon>Caesalpinioideae</taxon>
        <taxon>mimosoid clade</taxon>
        <taxon>Acacieae</taxon>
        <taxon>Acacia</taxon>
    </lineage>
</organism>